<organism evidence="2 3">
    <name type="scientific">Thelephora terrestris</name>
    <dbReference type="NCBI Taxonomy" id="56493"/>
    <lineage>
        <taxon>Eukaryota</taxon>
        <taxon>Fungi</taxon>
        <taxon>Dikarya</taxon>
        <taxon>Basidiomycota</taxon>
        <taxon>Agaricomycotina</taxon>
        <taxon>Agaricomycetes</taxon>
        <taxon>Thelephorales</taxon>
        <taxon>Thelephoraceae</taxon>
        <taxon>Thelephora</taxon>
    </lineage>
</organism>
<dbReference type="Proteomes" id="UP000736335">
    <property type="component" value="Unassembled WGS sequence"/>
</dbReference>
<name>A0A9P6L3A2_9AGAM</name>
<evidence type="ECO:0000256" key="1">
    <source>
        <dbReference type="SAM" id="SignalP"/>
    </source>
</evidence>
<evidence type="ECO:0000313" key="3">
    <source>
        <dbReference type="Proteomes" id="UP000736335"/>
    </source>
</evidence>
<reference evidence="2" key="2">
    <citation type="submission" date="2020-11" db="EMBL/GenBank/DDBJ databases">
        <authorList>
            <consortium name="DOE Joint Genome Institute"/>
            <person name="Kuo A."/>
            <person name="Miyauchi S."/>
            <person name="Kiss E."/>
            <person name="Drula E."/>
            <person name="Kohler A."/>
            <person name="Sanchez-Garcia M."/>
            <person name="Andreopoulos B."/>
            <person name="Barry K.W."/>
            <person name="Bonito G."/>
            <person name="Buee M."/>
            <person name="Carver A."/>
            <person name="Chen C."/>
            <person name="Cichocki N."/>
            <person name="Clum A."/>
            <person name="Culley D."/>
            <person name="Crous P.W."/>
            <person name="Fauchery L."/>
            <person name="Girlanda M."/>
            <person name="Hayes R."/>
            <person name="Keri Z."/>
            <person name="Labutti K."/>
            <person name="Lipzen A."/>
            <person name="Lombard V."/>
            <person name="Magnuson J."/>
            <person name="Maillard F."/>
            <person name="Morin E."/>
            <person name="Murat C."/>
            <person name="Nolan M."/>
            <person name="Ohm R."/>
            <person name="Pangilinan J."/>
            <person name="Pereira M."/>
            <person name="Perotto S."/>
            <person name="Peter M."/>
            <person name="Riley R."/>
            <person name="Sitrit Y."/>
            <person name="Stielow B."/>
            <person name="Szollosi G."/>
            <person name="Zifcakova L."/>
            <person name="Stursova M."/>
            <person name="Spatafora J.W."/>
            <person name="Tedersoo L."/>
            <person name="Vaario L.-M."/>
            <person name="Yamada A."/>
            <person name="Yan M."/>
            <person name="Wang P."/>
            <person name="Xu J."/>
            <person name="Bruns T."/>
            <person name="Baldrian P."/>
            <person name="Vilgalys R."/>
            <person name="Henrissat B."/>
            <person name="Grigoriev I.V."/>
            <person name="Hibbett D."/>
            <person name="Nagy L.G."/>
            <person name="Martin F.M."/>
        </authorList>
    </citation>
    <scope>NUCLEOTIDE SEQUENCE</scope>
    <source>
        <strain evidence="2">UH-Tt-Lm1</strain>
    </source>
</reference>
<gene>
    <name evidence="2" type="ORF">BJ322DRAFT_280668</name>
</gene>
<evidence type="ECO:0008006" key="4">
    <source>
        <dbReference type="Google" id="ProtNLM"/>
    </source>
</evidence>
<dbReference type="EMBL" id="WIUZ02000015">
    <property type="protein sequence ID" value="KAF9780773.1"/>
    <property type="molecule type" value="Genomic_DNA"/>
</dbReference>
<keyword evidence="3" id="KW-1185">Reference proteome</keyword>
<comment type="caution">
    <text evidence="2">The sequence shown here is derived from an EMBL/GenBank/DDBJ whole genome shotgun (WGS) entry which is preliminary data.</text>
</comment>
<reference evidence="2" key="1">
    <citation type="journal article" date="2020" name="Nat. Commun.">
        <title>Large-scale genome sequencing of mycorrhizal fungi provides insights into the early evolution of symbiotic traits.</title>
        <authorList>
            <person name="Miyauchi S."/>
            <person name="Kiss E."/>
            <person name="Kuo A."/>
            <person name="Drula E."/>
            <person name="Kohler A."/>
            <person name="Sanchez-Garcia M."/>
            <person name="Morin E."/>
            <person name="Andreopoulos B."/>
            <person name="Barry K.W."/>
            <person name="Bonito G."/>
            <person name="Buee M."/>
            <person name="Carver A."/>
            <person name="Chen C."/>
            <person name="Cichocki N."/>
            <person name="Clum A."/>
            <person name="Culley D."/>
            <person name="Crous P.W."/>
            <person name="Fauchery L."/>
            <person name="Girlanda M."/>
            <person name="Hayes R.D."/>
            <person name="Keri Z."/>
            <person name="LaButti K."/>
            <person name="Lipzen A."/>
            <person name="Lombard V."/>
            <person name="Magnuson J."/>
            <person name="Maillard F."/>
            <person name="Murat C."/>
            <person name="Nolan M."/>
            <person name="Ohm R.A."/>
            <person name="Pangilinan J."/>
            <person name="Pereira M.F."/>
            <person name="Perotto S."/>
            <person name="Peter M."/>
            <person name="Pfister S."/>
            <person name="Riley R."/>
            <person name="Sitrit Y."/>
            <person name="Stielow J.B."/>
            <person name="Szollosi G."/>
            <person name="Zifcakova L."/>
            <person name="Stursova M."/>
            <person name="Spatafora J.W."/>
            <person name="Tedersoo L."/>
            <person name="Vaario L.M."/>
            <person name="Yamada A."/>
            <person name="Yan M."/>
            <person name="Wang P."/>
            <person name="Xu J."/>
            <person name="Bruns T."/>
            <person name="Baldrian P."/>
            <person name="Vilgalys R."/>
            <person name="Dunand C."/>
            <person name="Henrissat B."/>
            <person name="Grigoriev I.V."/>
            <person name="Hibbett D."/>
            <person name="Nagy L.G."/>
            <person name="Martin F.M."/>
        </authorList>
    </citation>
    <scope>NUCLEOTIDE SEQUENCE</scope>
    <source>
        <strain evidence="2">UH-Tt-Lm1</strain>
    </source>
</reference>
<protein>
    <recommendedName>
        <fullName evidence="4">Secreted protein</fullName>
    </recommendedName>
</protein>
<sequence>MSTSSLFLIVPLLFVKSPHSRYLYVITSPERPLDFPPASSTTTYTLPLPLHFVLLRTVRVCFLLDSLGGFFGRLGVRSRWLPRPRYFLLSHYTCAYISWIFFRPPWNLSRFR</sequence>
<feature type="chain" id="PRO_5040458099" description="Secreted protein" evidence="1">
    <location>
        <begin position="21"/>
        <end position="112"/>
    </location>
</feature>
<accession>A0A9P6L3A2</accession>
<evidence type="ECO:0000313" key="2">
    <source>
        <dbReference type="EMBL" id="KAF9780773.1"/>
    </source>
</evidence>
<dbReference type="AlphaFoldDB" id="A0A9P6L3A2"/>
<feature type="signal peptide" evidence="1">
    <location>
        <begin position="1"/>
        <end position="20"/>
    </location>
</feature>
<keyword evidence="1" id="KW-0732">Signal</keyword>
<proteinExistence type="predicted"/>